<evidence type="ECO:0000313" key="2">
    <source>
        <dbReference type="Proteomes" id="UP000034078"/>
    </source>
</evidence>
<dbReference type="Proteomes" id="UP000034078">
    <property type="component" value="Unassembled WGS sequence"/>
</dbReference>
<feature type="non-terminal residue" evidence="1">
    <location>
        <position position="1"/>
    </location>
</feature>
<accession>A0A837IDA9</accession>
<dbReference type="EMBL" id="LCKO01000016">
    <property type="protein sequence ID" value="KKT98944.1"/>
    <property type="molecule type" value="Genomic_DNA"/>
</dbReference>
<reference evidence="1 2" key="1">
    <citation type="journal article" date="2015" name="Nature">
        <title>rRNA introns, odd ribosomes, and small enigmatic genomes across a large radiation of phyla.</title>
        <authorList>
            <person name="Brown C.T."/>
            <person name="Hug L.A."/>
            <person name="Thomas B.C."/>
            <person name="Sharon I."/>
            <person name="Castelle C.J."/>
            <person name="Singh A."/>
            <person name="Wilkins M.J."/>
            <person name="Williams K.H."/>
            <person name="Banfield J.F."/>
        </authorList>
    </citation>
    <scope>NUCLEOTIDE SEQUENCE [LARGE SCALE GENOMIC DNA]</scope>
</reference>
<proteinExistence type="predicted"/>
<sequence length="85" mass="9600">QGIRTGRCGWITSFLGVKVFTRPDDNIATLLVDECLKQIYLTLATLETTINGCGRIMMRPYRSGRHEAYPYTGLMNQTPTGMRTK</sequence>
<evidence type="ECO:0000313" key="1">
    <source>
        <dbReference type="EMBL" id="KKT98944.1"/>
    </source>
</evidence>
<comment type="caution">
    <text evidence="1">The sequence shown here is derived from an EMBL/GenBank/DDBJ whole genome shotgun (WGS) entry which is preliminary data.</text>
</comment>
<gene>
    <name evidence="1" type="ORF">UX01_C0016G0001</name>
</gene>
<name>A0A837IDA9_9BACT</name>
<organism evidence="1 2">
    <name type="scientific">Candidatus Collierbacteria bacterium GW2011_GWB2_45_17</name>
    <dbReference type="NCBI Taxonomy" id="1618388"/>
    <lineage>
        <taxon>Bacteria</taxon>
        <taxon>Candidatus Collieribacteriota</taxon>
    </lineage>
</organism>
<protein>
    <submittedName>
        <fullName evidence="1">Uncharacterized protein</fullName>
    </submittedName>
</protein>
<dbReference type="AlphaFoldDB" id="A0A837IDA9"/>